<evidence type="ECO:0000313" key="2">
    <source>
        <dbReference type="Proteomes" id="UP000192907"/>
    </source>
</evidence>
<reference evidence="2" key="1">
    <citation type="submission" date="2017-04" db="EMBL/GenBank/DDBJ databases">
        <authorList>
            <person name="Varghese N."/>
            <person name="Submissions S."/>
        </authorList>
    </citation>
    <scope>NUCLEOTIDE SEQUENCE [LARGE SCALE GENOMIC DNA]</scope>
    <source>
        <strain evidence="2">RKEM611</strain>
    </source>
</reference>
<dbReference type="PROSITE" id="PS51257">
    <property type="entry name" value="PROKAR_LIPOPROTEIN"/>
    <property type="match status" value="1"/>
</dbReference>
<evidence type="ECO:0000313" key="1">
    <source>
        <dbReference type="EMBL" id="SMF76610.1"/>
    </source>
</evidence>
<dbReference type="STRING" id="1513793.SAMN06296036_13045"/>
<dbReference type="RefSeq" id="WP_132324946.1">
    <property type="nucleotide sequence ID" value="NZ_FWZT01000030.1"/>
</dbReference>
<dbReference type="EMBL" id="FWZT01000030">
    <property type="protein sequence ID" value="SMF76610.1"/>
    <property type="molecule type" value="Genomic_DNA"/>
</dbReference>
<name>A0A1Y6CSS8_9BACT</name>
<dbReference type="Proteomes" id="UP000192907">
    <property type="component" value="Unassembled WGS sequence"/>
</dbReference>
<keyword evidence="2" id="KW-1185">Reference proteome</keyword>
<sequence length="1533" mass="173367">MTFDQKFALLRWGSILTVFSLLTACGRSSSSTEHDTWDDQKPSSAQLACSEISILGDLELSGNYVYNILHCASNQSSSGTSSLPGILNAIDKLSPDGIQSLIDLLLLPNPEGQDREEVYPFLTVLSVAFDRGMNDQERDLYLAEERLYDLQNLLLGTNLNRSLELFERWSHQGQLRPLLETFGVFLSDIQDGRLGALSQELLQGHAIRPHLLPVTIEILRKRNLWRLIESQLTPKNTIPLTAPHQKEIMKSCLETWADTNPASEDENCLESSDIQLIPNDQITTGLDHWESYLEATGDTSLRAVIGSLFQIISYIQGLPPKERLDSTRKLLQISDDFLSTQGQPIKNLVAFLYQLNESSAADFKSSAEAAKKLLEPAFDPTLNKLRAKAGTSILTDYGIQLVRQGGVIPGCNDLTLPSLEEKFSSFDEAQELLGSYFRPHLSCGYLPPMVAAMGHKMGVQLSFDCSSSSAEPMCIQLPLDAYTKLYAPELTFRSDSEEDPKLTQALVVETLAETINELQRDPYYLWNWNLSSGPVYDVKRLEGLVGWSQSQQGGIYAIDIMKIDQQLEKEGLLFSRDFLERLLAIKVKKLASIGEQFYHLMPDGETMAADNRASRVFAGLYTDGPMIQVYRDRFQHEGILETLPASLKTSFQTNPSRLSLVLSKFKQVDSIFKNPHSNRQGQAEVQTITLGSNVLNYVGFDDSGYILKDTNIISPKQVFADKPYIEIGHQKPWSLWSKHLQSGGLSTKDIPLAISSIGEQIVSDFEYWAILTAMPDYSSPSAWRATLYDQDRNYQAVDKQFFTSSPYSRSEKRMISLYMLTHYLKAPLYIPGSYKASGQRLYNDHESWRAFTNLSFLADPTKQLFPWTIFHNTFPKVLGSHDSLEQIQENILPPPEDIRDSIFSRRFVFRRNRNMSQFKASTFRTAEQLKLFSSLNLLTFTGDRSIALAQPSVAILDRYCYQDRNSSLADQPCPMNLTQETDDEILAHGVLKDFLARTLAAKWCPLLSSPDWQEVLELKVIDQETCRFSAGQLFAINHDGFPHTFGKQVLADILNLGKNPILRPELHQLTSKIRFEKVKAARWNHSADYWLRTHNGLLSQKSGSQDWYFQISALNFRIANTSLLESYTGFLEELMGSARFNELSKQLALRSSDNNSRPVIRELLQIFVDHQSKLEEKGGSAVELFVSLAHSILSDEHLRHTMIATLSHHSSPSSHEFLATDFPAAVQGLFGLSFDWKDKGLLTSRFLINRDVMFGIRDLLLVFNHQQWDKTFLSLHQAMANLGTVQEQARVIQVLVRWITTTSLSFDMETKELNADGLEKLFVVWNQTSWGEDLSQKLNLSFDGMSIPLRGLSNQTQGNFLSISEELTLPLLKAWPKIARLHLQAHDSFEQELGFWSSLALDVLIPLHQNADGSQALNNLIKDPRLGFSNKLWVDGLRDARSLAQFDKAIAAISRARRDDWSQCIKDMDTLLPQLSATLRFVHERGQWHGLGHEELKNSFQSLLHLSENKEGLLDKQTEVVDFWLTAPSLLYD</sequence>
<dbReference type="OrthoDB" id="5312947at2"/>
<organism evidence="1 2">
    <name type="scientific">Pseudobacteriovorax antillogorgiicola</name>
    <dbReference type="NCBI Taxonomy" id="1513793"/>
    <lineage>
        <taxon>Bacteria</taxon>
        <taxon>Pseudomonadati</taxon>
        <taxon>Bdellovibrionota</taxon>
        <taxon>Oligoflexia</taxon>
        <taxon>Oligoflexales</taxon>
        <taxon>Pseudobacteriovoracaceae</taxon>
        <taxon>Pseudobacteriovorax</taxon>
    </lineage>
</organism>
<protein>
    <submittedName>
        <fullName evidence="1">Uncharacterized protein</fullName>
    </submittedName>
</protein>
<gene>
    <name evidence="1" type="ORF">SAMN06296036_13045</name>
</gene>
<accession>A0A1Y6CSS8</accession>
<proteinExistence type="predicted"/>